<reference evidence="2" key="1">
    <citation type="submission" date="2020-03" db="EMBL/GenBank/DDBJ databases">
        <title>The deep terrestrial virosphere.</title>
        <authorList>
            <person name="Holmfeldt K."/>
            <person name="Nilsson E."/>
            <person name="Simone D."/>
            <person name="Lopez-Fernandez M."/>
            <person name="Wu X."/>
            <person name="de Brujin I."/>
            <person name="Lundin D."/>
            <person name="Andersson A."/>
            <person name="Bertilsson S."/>
            <person name="Dopson M."/>
        </authorList>
    </citation>
    <scope>NUCLEOTIDE SEQUENCE</scope>
    <source>
        <strain evidence="2">TM448B03047</strain>
    </source>
</reference>
<feature type="compositionally biased region" description="Basic residues" evidence="1">
    <location>
        <begin position="371"/>
        <end position="380"/>
    </location>
</feature>
<gene>
    <name evidence="2" type="ORF">TM448B03047_0002</name>
</gene>
<protein>
    <submittedName>
        <fullName evidence="2">Uncharacterized protein</fullName>
    </submittedName>
</protein>
<evidence type="ECO:0000256" key="1">
    <source>
        <dbReference type="SAM" id="MobiDB-lite"/>
    </source>
</evidence>
<accession>A0A6M3XWI8</accession>
<dbReference type="EMBL" id="MT144987">
    <property type="protein sequence ID" value="QJI02260.1"/>
    <property type="molecule type" value="Genomic_DNA"/>
</dbReference>
<feature type="region of interest" description="Disordered" evidence="1">
    <location>
        <begin position="251"/>
        <end position="380"/>
    </location>
</feature>
<feature type="compositionally biased region" description="Basic and acidic residues" evidence="1">
    <location>
        <begin position="13"/>
        <end position="26"/>
    </location>
</feature>
<feature type="compositionally biased region" description="Acidic residues" evidence="1">
    <location>
        <begin position="337"/>
        <end position="347"/>
    </location>
</feature>
<feature type="compositionally biased region" description="Acidic residues" evidence="1">
    <location>
        <begin position="316"/>
        <end position="326"/>
    </location>
</feature>
<organism evidence="2">
    <name type="scientific">viral metagenome</name>
    <dbReference type="NCBI Taxonomy" id="1070528"/>
    <lineage>
        <taxon>unclassified sequences</taxon>
        <taxon>metagenomes</taxon>
        <taxon>organismal metagenomes</taxon>
    </lineage>
</organism>
<proteinExistence type="predicted"/>
<dbReference type="AlphaFoldDB" id="A0A6M3XWI8"/>
<evidence type="ECO:0000313" key="2">
    <source>
        <dbReference type="EMBL" id="QJI02260.1"/>
    </source>
</evidence>
<sequence length="380" mass="42673">MAKSRVRKPSAADVKKRADQSYDNKDRGGWRNILKPNVDELVGYELPVYRPGKGDHIIDFLSWEAGDLDPATAPGSWTHVVDVWVHTRIGSNNDSFVCLDKNYGKPCGICQEREALRQEGAEDEEIKALVPKRQSVFLIWDRKDESKGVQIWAGISHHFVEKLVQNIAKDPRTGEKIYYMAAGAKEGRSVAFHVGSKKVPGIGEVPDYGGYQFVMRDEDTPDWVYEQVEQIGPVDQLLDVPTYEETLRAVGQGPMESNPGDDDIPSAAARPPLRSVKQEEKEEEEDMPKGWDSGEMETEEEAKAEGECPFGGTFQEDFDNYEECDDCPQRQACGGVAEEEEEEEEPEPAPKLTPRPRRQPSAKKEEPAAKSGRRPSPRKR</sequence>
<name>A0A6M3XWI8_9ZZZZ</name>
<feature type="region of interest" description="Disordered" evidence="1">
    <location>
        <begin position="1"/>
        <end position="26"/>
    </location>
</feature>